<dbReference type="EC" id="2.3.2.27" evidence="3"/>
<protein>
    <recommendedName>
        <fullName evidence="3">RING-type E3 ubiquitin transferase</fullName>
        <ecNumber evidence="3">2.3.2.27</ecNumber>
    </recommendedName>
</protein>
<comment type="catalytic activity">
    <reaction evidence="1">
        <text>S-ubiquitinyl-[E2 ubiquitin-conjugating enzyme]-L-cysteine + [acceptor protein]-L-lysine = [E2 ubiquitin-conjugating enzyme]-L-cysteine + N(6)-ubiquitinyl-[acceptor protein]-L-lysine.</text>
        <dbReference type="EC" id="2.3.2.27"/>
    </reaction>
</comment>
<dbReference type="InterPro" id="IPR016024">
    <property type="entry name" value="ARM-type_fold"/>
</dbReference>
<evidence type="ECO:0000256" key="4">
    <source>
        <dbReference type="ARBA" id="ARBA00022679"/>
    </source>
</evidence>
<keyword evidence="9" id="KW-1185">Reference proteome</keyword>
<dbReference type="InterPro" id="IPR011989">
    <property type="entry name" value="ARM-like"/>
</dbReference>
<organism evidence="8 9">
    <name type="scientific">Hevea brasiliensis</name>
    <name type="common">Para rubber tree</name>
    <name type="synonym">Siphonia brasiliensis</name>
    <dbReference type="NCBI Taxonomy" id="3981"/>
    <lineage>
        <taxon>Eukaryota</taxon>
        <taxon>Viridiplantae</taxon>
        <taxon>Streptophyta</taxon>
        <taxon>Embryophyta</taxon>
        <taxon>Tracheophyta</taxon>
        <taxon>Spermatophyta</taxon>
        <taxon>Magnoliopsida</taxon>
        <taxon>eudicotyledons</taxon>
        <taxon>Gunneridae</taxon>
        <taxon>Pentapetalae</taxon>
        <taxon>rosids</taxon>
        <taxon>fabids</taxon>
        <taxon>Malpighiales</taxon>
        <taxon>Euphorbiaceae</taxon>
        <taxon>Crotonoideae</taxon>
        <taxon>Micrandreae</taxon>
        <taxon>Hevea</taxon>
    </lineage>
</organism>
<dbReference type="GO" id="GO:0061630">
    <property type="term" value="F:ubiquitin protein ligase activity"/>
    <property type="evidence" value="ECO:0007669"/>
    <property type="project" value="UniProtKB-EC"/>
</dbReference>
<sequence length="384" mass="43043">MEFQEALMRLIIHKPLRKGVIVETQKESEKQKWKVLSFRRLSKQEIPIEFLCPISGSLMNDPVIVSSGHSFERACVQVSYTLSFTPTLIDGSTPDFSSVIPNLALKSAILNWCNKNSVEPPKALDFFSAEKLVLAKMDAQQEEKGLIQRIKQSPSMMFNQAATKLTLPPAHFSSSSEESVDTNVWNPPLQLTTPHSCSSASSSDKETLDLNPNPEEEELITKLKSPQVYEIEEAIISLRKITRTKEETRVELCTPRLLSVLRSLINSKYTNIQVNSVASWLISLWKKRTKLRCLALEDHNKTAIGVLGALPPLLQLVRSESEWTRHDSALALYHLSLVQSNKTRLVKLGAVPILLGLIKSGQMRSRVLLILGKDDSRDSGPSYE</sequence>
<dbReference type="PANTHER" id="PTHR23315:SF339">
    <property type="entry name" value="U-BOX DOMAIN-CONTAINING PROTEIN 40"/>
    <property type="match status" value="1"/>
</dbReference>
<evidence type="ECO:0000259" key="7">
    <source>
        <dbReference type="PROSITE" id="PS51698"/>
    </source>
</evidence>
<dbReference type="SMART" id="SM00504">
    <property type="entry name" value="Ubox"/>
    <property type="match status" value="1"/>
</dbReference>
<dbReference type="Gene3D" id="3.30.40.10">
    <property type="entry name" value="Zinc/RING finger domain, C3HC4 (zinc finger)"/>
    <property type="match status" value="1"/>
</dbReference>
<dbReference type="Proteomes" id="UP000467840">
    <property type="component" value="Chromosome 15"/>
</dbReference>
<feature type="domain" description="U-box" evidence="7">
    <location>
        <begin position="45"/>
        <end position="119"/>
    </location>
</feature>
<accession>A0A6A6MUC0</accession>
<dbReference type="AlphaFoldDB" id="A0A6A6MUC0"/>
<gene>
    <name evidence="8" type="ORF">GH714_041516</name>
</gene>
<dbReference type="Gene3D" id="1.25.10.10">
    <property type="entry name" value="Leucine-rich Repeat Variant"/>
    <property type="match status" value="1"/>
</dbReference>
<evidence type="ECO:0000313" key="9">
    <source>
        <dbReference type="Proteomes" id="UP000467840"/>
    </source>
</evidence>
<evidence type="ECO:0000256" key="5">
    <source>
        <dbReference type="ARBA" id="ARBA00022786"/>
    </source>
</evidence>
<evidence type="ECO:0000256" key="3">
    <source>
        <dbReference type="ARBA" id="ARBA00012483"/>
    </source>
</evidence>
<evidence type="ECO:0000256" key="6">
    <source>
        <dbReference type="SAM" id="MobiDB-lite"/>
    </source>
</evidence>
<proteinExistence type="predicted"/>
<reference evidence="8 9" key="1">
    <citation type="journal article" date="2020" name="Mol. Plant">
        <title>The Chromosome-Based Rubber Tree Genome Provides New Insights into Spurge Genome Evolution and Rubber Biosynthesis.</title>
        <authorList>
            <person name="Liu J."/>
            <person name="Shi C."/>
            <person name="Shi C.C."/>
            <person name="Li W."/>
            <person name="Zhang Q.J."/>
            <person name="Zhang Y."/>
            <person name="Li K."/>
            <person name="Lu H.F."/>
            <person name="Shi C."/>
            <person name="Zhu S.T."/>
            <person name="Xiao Z.Y."/>
            <person name="Nan H."/>
            <person name="Yue Y."/>
            <person name="Zhu X.G."/>
            <person name="Wu Y."/>
            <person name="Hong X.N."/>
            <person name="Fan G.Y."/>
            <person name="Tong Y."/>
            <person name="Zhang D."/>
            <person name="Mao C.L."/>
            <person name="Liu Y.L."/>
            <person name="Hao S.J."/>
            <person name="Liu W.Q."/>
            <person name="Lv M.Q."/>
            <person name="Zhang H.B."/>
            <person name="Liu Y."/>
            <person name="Hu-Tang G.R."/>
            <person name="Wang J.P."/>
            <person name="Wang J.H."/>
            <person name="Sun Y.H."/>
            <person name="Ni S.B."/>
            <person name="Chen W.B."/>
            <person name="Zhang X.C."/>
            <person name="Jiao Y.N."/>
            <person name="Eichler E.E."/>
            <person name="Li G.H."/>
            <person name="Liu X."/>
            <person name="Gao L.Z."/>
        </authorList>
    </citation>
    <scope>NUCLEOTIDE SEQUENCE [LARGE SCALE GENOMIC DNA]</scope>
    <source>
        <strain evidence="9">cv. GT1</strain>
        <tissue evidence="8">Leaf</tissue>
    </source>
</reference>
<dbReference type="InterPro" id="IPR003613">
    <property type="entry name" value="Ubox_domain"/>
</dbReference>
<evidence type="ECO:0000313" key="8">
    <source>
        <dbReference type="EMBL" id="KAF2316175.1"/>
    </source>
</evidence>
<dbReference type="PROSITE" id="PS51698">
    <property type="entry name" value="U_BOX"/>
    <property type="match status" value="1"/>
</dbReference>
<keyword evidence="4" id="KW-0808">Transferase</keyword>
<feature type="region of interest" description="Disordered" evidence="6">
    <location>
        <begin position="169"/>
        <end position="212"/>
    </location>
</feature>
<name>A0A6A6MUC0_HEVBR</name>
<dbReference type="EMBL" id="JAAGAX010000005">
    <property type="protein sequence ID" value="KAF2316175.1"/>
    <property type="molecule type" value="Genomic_DNA"/>
</dbReference>
<comment type="pathway">
    <text evidence="2">Protein modification; protein ubiquitination.</text>
</comment>
<evidence type="ECO:0000256" key="2">
    <source>
        <dbReference type="ARBA" id="ARBA00004906"/>
    </source>
</evidence>
<dbReference type="PANTHER" id="PTHR23315">
    <property type="entry name" value="U BOX DOMAIN-CONTAINING"/>
    <property type="match status" value="1"/>
</dbReference>
<dbReference type="SUPFAM" id="SSF48371">
    <property type="entry name" value="ARM repeat"/>
    <property type="match status" value="1"/>
</dbReference>
<keyword evidence="5" id="KW-0833">Ubl conjugation pathway</keyword>
<feature type="compositionally biased region" description="Polar residues" evidence="6">
    <location>
        <begin position="172"/>
        <end position="195"/>
    </location>
</feature>
<dbReference type="GO" id="GO:0016567">
    <property type="term" value="P:protein ubiquitination"/>
    <property type="evidence" value="ECO:0007669"/>
    <property type="project" value="UniProtKB-UniPathway"/>
</dbReference>
<dbReference type="InterPro" id="IPR013083">
    <property type="entry name" value="Znf_RING/FYVE/PHD"/>
</dbReference>
<evidence type="ECO:0000256" key="1">
    <source>
        <dbReference type="ARBA" id="ARBA00000900"/>
    </source>
</evidence>
<dbReference type="SUPFAM" id="SSF57850">
    <property type="entry name" value="RING/U-box"/>
    <property type="match status" value="1"/>
</dbReference>
<comment type="caution">
    <text evidence="8">The sequence shown here is derived from an EMBL/GenBank/DDBJ whole genome shotgun (WGS) entry which is preliminary data.</text>
</comment>
<dbReference type="UniPathway" id="UPA00143"/>
<dbReference type="Pfam" id="PF04564">
    <property type="entry name" value="U-box"/>
    <property type="match status" value="1"/>
</dbReference>